<proteinExistence type="predicted"/>
<evidence type="ECO:0000259" key="1">
    <source>
        <dbReference type="PROSITE" id="PS50206"/>
    </source>
</evidence>
<dbReference type="InterPro" id="IPR001763">
    <property type="entry name" value="Rhodanese-like_dom"/>
</dbReference>
<dbReference type="SUPFAM" id="SSF52821">
    <property type="entry name" value="Rhodanese/Cell cycle control phosphatase"/>
    <property type="match status" value="1"/>
</dbReference>
<name>A0A1E5GN24_9ENTE</name>
<dbReference type="Gene3D" id="3.40.250.10">
    <property type="entry name" value="Rhodanese-like domain"/>
    <property type="match status" value="1"/>
</dbReference>
<dbReference type="PROSITE" id="PS50206">
    <property type="entry name" value="RHODANESE_3"/>
    <property type="match status" value="1"/>
</dbReference>
<keyword evidence="3" id="KW-1185">Reference proteome</keyword>
<dbReference type="InterPro" id="IPR050229">
    <property type="entry name" value="GlpE_sulfurtransferase"/>
</dbReference>
<dbReference type="Proteomes" id="UP000094068">
    <property type="component" value="Unassembled WGS sequence"/>
</dbReference>
<dbReference type="Pfam" id="PF00581">
    <property type="entry name" value="Rhodanese"/>
    <property type="match status" value="1"/>
</dbReference>
<dbReference type="AlphaFoldDB" id="A0A1E5GN24"/>
<evidence type="ECO:0000313" key="3">
    <source>
        <dbReference type="Proteomes" id="UP000094068"/>
    </source>
</evidence>
<evidence type="ECO:0000313" key="2">
    <source>
        <dbReference type="EMBL" id="OEG14108.1"/>
    </source>
</evidence>
<dbReference type="CDD" id="cd00158">
    <property type="entry name" value="RHOD"/>
    <property type="match status" value="1"/>
</dbReference>
<sequence length="97" mass="10843">MFETISTPDFETLYTANDLNVIDIRETESFLQGHLAHSMSLPATVLPNMLKQLNKEKTYHIISYSGRRSEIIASFMASKGFHAVHVIGGMQQISKAS</sequence>
<dbReference type="OrthoDB" id="2188591at2"/>
<comment type="caution">
    <text evidence="2">The sequence shown here is derived from an EMBL/GenBank/DDBJ whole genome shotgun (WGS) entry which is preliminary data.</text>
</comment>
<dbReference type="PANTHER" id="PTHR43031">
    <property type="entry name" value="FAD-DEPENDENT OXIDOREDUCTASE"/>
    <property type="match status" value="1"/>
</dbReference>
<dbReference type="EMBL" id="MIJZ01000001">
    <property type="protein sequence ID" value="OEG14108.1"/>
    <property type="molecule type" value="Genomic_DNA"/>
</dbReference>
<keyword evidence="2" id="KW-0808">Transferase</keyword>
<feature type="domain" description="Rhodanese" evidence="1">
    <location>
        <begin position="15"/>
        <end position="97"/>
    </location>
</feature>
<protein>
    <submittedName>
        <fullName evidence="2">Sulfurtransferase</fullName>
    </submittedName>
</protein>
<dbReference type="STRING" id="903984.BCR21_03710"/>
<dbReference type="GO" id="GO:0016740">
    <property type="term" value="F:transferase activity"/>
    <property type="evidence" value="ECO:0007669"/>
    <property type="project" value="UniProtKB-KW"/>
</dbReference>
<reference evidence="3" key="1">
    <citation type="submission" date="2016-09" db="EMBL/GenBank/DDBJ databases">
        <authorList>
            <person name="Gulvik C.A."/>
        </authorList>
    </citation>
    <scope>NUCLEOTIDE SEQUENCE [LARGE SCALE GENOMIC DNA]</scope>
    <source>
        <strain evidence="3">DSM 23328</strain>
    </source>
</reference>
<dbReference type="RefSeq" id="WP_069645155.1">
    <property type="nucleotide sequence ID" value="NZ_MIJZ01000001.1"/>
</dbReference>
<gene>
    <name evidence="2" type="ORF">BCR21_03710</name>
</gene>
<dbReference type="InterPro" id="IPR036873">
    <property type="entry name" value="Rhodanese-like_dom_sf"/>
</dbReference>
<organism evidence="2 3">
    <name type="scientific">Enterococcus ureasiticus</name>
    <dbReference type="NCBI Taxonomy" id="903984"/>
    <lineage>
        <taxon>Bacteria</taxon>
        <taxon>Bacillati</taxon>
        <taxon>Bacillota</taxon>
        <taxon>Bacilli</taxon>
        <taxon>Lactobacillales</taxon>
        <taxon>Enterococcaceae</taxon>
        <taxon>Enterococcus</taxon>
    </lineage>
</organism>
<accession>A0A1E5GN24</accession>
<dbReference type="PANTHER" id="PTHR43031:SF1">
    <property type="entry name" value="PYRIDINE NUCLEOTIDE-DISULPHIDE OXIDOREDUCTASE"/>
    <property type="match status" value="1"/>
</dbReference>